<dbReference type="STRING" id="441209.GCA_001870665_02789"/>
<dbReference type="RefSeq" id="WP_100319187.1">
    <property type="nucleotide sequence ID" value="NZ_SODJ01000001.1"/>
</dbReference>
<proteinExistence type="predicted"/>
<keyword evidence="2" id="KW-1185">Reference proteome</keyword>
<dbReference type="KEGG" id="rbg:BG454_15030"/>
<name>A0A2K8KKN8_9RHOB</name>
<dbReference type="Proteomes" id="UP000228948">
    <property type="component" value="Chromosome"/>
</dbReference>
<reference evidence="1 2" key="1">
    <citation type="submission" date="2017-11" db="EMBL/GenBank/DDBJ databases">
        <title>Revised Sequence and Annotation of the Rhodobaca barguzinensis strain alga05 Genome.</title>
        <authorList>
            <person name="Kopejtka K."/>
            <person name="Tomasch J.M."/>
            <person name="Bunk B."/>
            <person name="Koblizek M."/>
        </authorList>
    </citation>
    <scope>NUCLEOTIDE SEQUENCE [LARGE SCALE GENOMIC DNA]</scope>
    <source>
        <strain evidence="2">alga05</strain>
    </source>
</reference>
<gene>
    <name evidence="1" type="ORF">BG454_15030</name>
</gene>
<dbReference type="AlphaFoldDB" id="A0A2K8KKN8"/>
<sequence>MSGGSGLGYIQKHILYRLRLTWYRVTRPGSVTKGNPYRQIWVDPDTINSTLRPNSLKQEDYLAPLRNGRFCKYRAIGMVEDGDWDTHVRPYAPRKGLLFKALEDRYHNRKPWQETEFYASVVEKVEKGLRPWNDCRNHDDILNRCERADRLIESIKRDGFKENAHPVVICIGRQGELMKSGNGQHRIMLGLMTGSKIPVLPIVRHKIWEDIRTGKSKDRSMYEGHPDLAP</sequence>
<evidence type="ECO:0000313" key="2">
    <source>
        <dbReference type="Proteomes" id="UP000228948"/>
    </source>
</evidence>
<dbReference type="OrthoDB" id="1495959at2"/>
<evidence type="ECO:0000313" key="1">
    <source>
        <dbReference type="EMBL" id="ATX66970.1"/>
    </source>
</evidence>
<accession>A0A2K8KKN8</accession>
<dbReference type="EMBL" id="CP024899">
    <property type="protein sequence ID" value="ATX66970.1"/>
    <property type="molecule type" value="Genomic_DNA"/>
</dbReference>
<protein>
    <submittedName>
        <fullName evidence="1">Uncharacterized protein</fullName>
    </submittedName>
</protein>
<organism evidence="1 2">
    <name type="scientific">Roseinatronobacter bogoriensis subsp. barguzinensis</name>
    <dbReference type="NCBI Taxonomy" id="441209"/>
    <lineage>
        <taxon>Bacteria</taxon>
        <taxon>Pseudomonadati</taxon>
        <taxon>Pseudomonadota</taxon>
        <taxon>Alphaproteobacteria</taxon>
        <taxon>Rhodobacterales</taxon>
        <taxon>Paracoccaceae</taxon>
        <taxon>Roseinatronobacter</taxon>
    </lineage>
</organism>